<evidence type="ECO:0000313" key="1">
    <source>
        <dbReference type="EMBL" id="KAJ8652813.1"/>
    </source>
</evidence>
<evidence type="ECO:0008006" key="3">
    <source>
        <dbReference type="Google" id="ProtNLM"/>
    </source>
</evidence>
<sequence>MAYPMRNRGQDHEVGESLNVNEELLRRMGAELGPLLCMKKVDVALAIANEMTSMAPASSTAALYEPLITKFKELLDRMDEATASMATLYDSITKIDFIGRLPFDIVIHIVDYLWGIVSNMEDDTTPTFLYVSKHWRQTILESTPFLSYELPATKLLGHKNATLSYASRIRTMTMYGSVISFSRLLGIHLVNLKHLCIHIPTDWTSCIRLDPSRGRDVCTAVRHNYNLDEVMERCPNLVSLKWCGCVLNGGTTKQYHQLRVLQLRDDEDEIDELLVKLPCLVVLSIEGILDVDYLNRVSGYCPSLKCLKYNAPYDDVLEWPYEWDTRLEQGIQELSFHEEDENDHTQYVVDNLVHASKTLRYLHVGENLFGSYHEAMPLPQDTMFPQLIRLTADPEYDDDELDLLLSIVRRAPRIETIKSIQSSLKWYRPEPVDLIASCTRLVESNVIMDDENQDLDALRRFVNTHIEKGTSSTLTSLAIALWSEECAYELLPLLTQLTSLEDLHLAISLHSPMPMILDAISTSNTMKIKQLKISIVGRHVEEPVFARLHQARTLKSLVIDADHLWTMAALSLLEVTQLTHLQIPFEGLDDLIIYVLRKEFPNMKELESHHIWR</sequence>
<dbReference type="Gene3D" id="3.80.10.10">
    <property type="entry name" value="Ribonuclease Inhibitor"/>
    <property type="match status" value="1"/>
</dbReference>
<dbReference type="GeneID" id="83218952"/>
<name>A0AAD7UTG7_9FUNG</name>
<dbReference type="Proteomes" id="UP001234581">
    <property type="component" value="Unassembled WGS sequence"/>
</dbReference>
<reference evidence="1 2" key="1">
    <citation type="submission" date="2023-03" db="EMBL/GenBank/DDBJ databases">
        <title>Genome sequence of Lichtheimia ornata CBS 291.66.</title>
        <authorList>
            <person name="Mohabir J.T."/>
            <person name="Shea T.P."/>
            <person name="Kurbessoian T."/>
            <person name="Berby B."/>
            <person name="Fontaine J."/>
            <person name="Livny J."/>
            <person name="Gnirke A."/>
            <person name="Stajich J.E."/>
            <person name="Cuomo C.A."/>
        </authorList>
    </citation>
    <scope>NUCLEOTIDE SEQUENCE [LARGE SCALE GENOMIC DNA]</scope>
    <source>
        <strain evidence="1">CBS 291.66</strain>
    </source>
</reference>
<dbReference type="InterPro" id="IPR032675">
    <property type="entry name" value="LRR_dom_sf"/>
</dbReference>
<organism evidence="1 2">
    <name type="scientific">Lichtheimia ornata</name>
    <dbReference type="NCBI Taxonomy" id="688661"/>
    <lineage>
        <taxon>Eukaryota</taxon>
        <taxon>Fungi</taxon>
        <taxon>Fungi incertae sedis</taxon>
        <taxon>Mucoromycota</taxon>
        <taxon>Mucoromycotina</taxon>
        <taxon>Mucoromycetes</taxon>
        <taxon>Mucorales</taxon>
        <taxon>Lichtheimiaceae</taxon>
        <taxon>Lichtheimia</taxon>
    </lineage>
</organism>
<dbReference type="SUPFAM" id="SSF52047">
    <property type="entry name" value="RNI-like"/>
    <property type="match status" value="1"/>
</dbReference>
<keyword evidence="2" id="KW-1185">Reference proteome</keyword>
<gene>
    <name evidence="1" type="ORF">O0I10_011552</name>
</gene>
<protein>
    <recommendedName>
        <fullName evidence="3">F-box domain-containing protein</fullName>
    </recommendedName>
</protein>
<dbReference type="RefSeq" id="XP_058337727.1">
    <property type="nucleotide sequence ID" value="XM_058491517.1"/>
</dbReference>
<evidence type="ECO:0000313" key="2">
    <source>
        <dbReference type="Proteomes" id="UP001234581"/>
    </source>
</evidence>
<dbReference type="AlphaFoldDB" id="A0AAD7UTG7"/>
<dbReference type="EMBL" id="JARTCD010000093">
    <property type="protein sequence ID" value="KAJ8652813.1"/>
    <property type="molecule type" value="Genomic_DNA"/>
</dbReference>
<accession>A0AAD7UTG7</accession>
<comment type="caution">
    <text evidence="1">The sequence shown here is derived from an EMBL/GenBank/DDBJ whole genome shotgun (WGS) entry which is preliminary data.</text>
</comment>
<proteinExistence type="predicted"/>